<proteinExistence type="predicted"/>
<sequence>METPTMLADMVMYQKFKKLPIHIEEGRCGGTPGSEKLFKDVVEILDVGRLCDGYGATEALAFNGSLEMKRLILSPGALASYGPFRS</sequence>
<evidence type="ECO:0000313" key="2">
    <source>
        <dbReference type="Proteomes" id="UP001153709"/>
    </source>
</evidence>
<dbReference type="AlphaFoldDB" id="A0A9N9TBM2"/>
<dbReference type="EMBL" id="OU898282">
    <property type="protein sequence ID" value="CAG9838219.1"/>
    <property type="molecule type" value="Genomic_DNA"/>
</dbReference>
<organism evidence="1 2">
    <name type="scientific">Diabrotica balteata</name>
    <name type="common">Banded cucumber beetle</name>
    <dbReference type="NCBI Taxonomy" id="107213"/>
    <lineage>
        <taxon>Eukaryota</taxon>
        <taxon>Metazoa</taxon>
        <taxon>Ecdysozoa</taxon>
        <taxon>Arthropoda</taxon>
        <taxon>Hexapoda</taxon>
        <taxon>Insecta</taxon>
        <taxon>Pterygota</taxon>
        <taxon>Neoptera</taxon>
        <taxon>Endopterygota</taxon>
        <taxon>Coleoptera</taxon>
        <taxon>Polyphaga</taxon>
        <taxon>Cucujiformia</taxon>
        <taxon>Chrysomeloidea</taxon>
        <taxon>Chrysomelidae</taxon>
        <taxon>Galerucinae</taxon>
        <taxon>Diabroticina</taxon>
        <taxon>Diabroticites</taxon>
        <taxon>Diabrotica</taxon>
    </lineage>
</organism>
<name>A0A9N9TBM2_DIABA</name>
<reference evidence="1" key="1">
    <citation type="submission" date="2022-01" db="EMBL/GenBank/DDBJ databases">
        <authorList>
            <person name="King R."/>
        </authorList>
    </citation>
    <scope>NUCLEOTIDE SEQUENCE</scope>
</reference>
<protein>
    <submittedName>
        <fullName evidence="1">Uncharacterized protein</fullName>
    </submittedName>
</protein>
<keyword evidence="2" id="KW-1185">Reference proteome</keyword>
<evidence type="ECO:0000313" key="1">
    <source>
        <dbReference type="EMBL" id="CAG9838219.1"/>
    </source>
</evidence>
<gene>
    <name evidence="1" type="ORF">DIABBA_LOCUS11140</name>
</gene>
<dbReference type="Proteomes" id="UP001153709">
    <property type="component" value="Chromosome 7"/>
</dbReference>
<accession>A0A9N9TBM2</accession>
<dbReference type="OrthoDB" id="10253115at2759"/>